<dbReference type="InterPro" id="IPR051788">
    <property type="entry name" value="MFS_Transporter"/>
</dbReference>
<evidence type="ECO:0000256" key="6">
    <source>
        <dbReference type="ARBA" id="ARBA00023136"/>
    </source>
</evidence>
<keyword evidence="4 7" id="KW-0812">Transmembrane</keyword>
<dbReference type="EMBL" id="JAGGJA010000004">
    <property type="protein sequence ID" value="MCW9706719.1"/>
    <property type="molecule type" value="Genomic_DNA"/>
</dbReference>
<feature type="transmembrane region" description="Helical" evidence="7">
    <location>
        <begin position="76"/>
        <end position="94"/>
    </location>
</feature>
<keyword evidence="5 7" id="KW-1133">Transmembrane helix</keyword>
<feature type="transmembrane region" description="Helical" evidence="7">
    <location>
        <begin position="325"/>
        <end position="350"/>
    </location>
</feature>
<gene>
    <name evidence="9" type="ORF">J6I44_07615</name>
</gene>
<feature type="transmembrane region" description="Helical" evidence="7">
    <location>
        <begin position="295"/>
        <end position="313"/>
    </location>
</feature>
<comment type="similarity">
    <text evidence="2">Belongs to the major facilitator superfamily.</text>
</comment>
<comment type="subcellular location">
    <subcellularLocation>
        <location evidence="1">Endomembrane system</location>
        <topology evidence="1">Multi-pass membrane protein</topology>
    </subcellularLocation>
</comment>
<accession>A0ABT3PNB3</accession>
<evidence type="ECO:0000256" key="5">
    <source>
        <dbReference type="ARBA" id="ARBA00022989"/>
    </source>
</evidence>
<feature type="transmembrane region" description="Helical" evidence="7">
    <location>
        <begin position="203"/>
        <end position="222"/>
    </location>
</feature>
<evidence type="ECO:0000256" key="7">
    <source>
        <dbReference type="SAM" id="Phobius"/>
    </source>
</evidence>
<comment type="caution">
    <text evidence="9">The sequence shown here is derived from an EMBL/GenBank/DDBJ whole genome shotgun (WGS) entry which is preliminary data.</text>
</comment>
<dbReference type="InterPro" id="IPR036259">
    <property type="entry name" value="MFS_trans_sf"/>
</dbReference>
<proteinExistence type="inferred from homology"/>
<dbReference type="CDD" id="cd06174">
    <property type="entry name" value="MFS"/>
    <property type="match status" value="1"/>
</dbReference>
<evidence type="ECO:0000256" key="3">
    <source>
        <dbReference type="ARBA" id="ARBA00022448"/>
    </source>
</evidence>
<feature type="transmembrane region" description="Helical" evidence="7">
    <location>
        <begin position="271"/>
        <end position="289"/>
    </location>
</feature>
<name>A0ABT3PNB3_9BACT</name>
<keyword evidence="6 7" id="KW-0472">Membrane</keyword>
<dbReference type="SUPFAM" id="SSF103473">
    <property type="entry name" value="MFS general substrate transporter"/>
    <property type="match status" value="1"/>
</dbReference>
<evidence type="ECO:0000259" key="8">
    <source>
        <dbReference type="PROSITE" id="PS50850"/>
    </source>
</evidence>
<dbReference type="Gene3D" id="1.20.1250.20">
    <property type="entry name" value="MFS general substrate transporter like domains"/>
    <property type="match status" value="1"/>
</dbReference>
<evidence type="ECO:0000256" key="4">
    <source>
        <dbReference type="ARBA" id="ARBA00022692"/>
    </source>
</evidence>
<feature type="domain" description="Major facilitator superfamily (MFS) profile" evidence="8">
    <location>
        <begin position="10"/>
        <end position="399"/>
    </location>
</feature>
<evidence type="ECO:0000313" key="10">
    <source>
        <dbReference type="Proteomes" id="UP001207918"/>
    </source>
</evidence>
<reference evidence="9 10" key="1">
    <citation type="submission" date="2021-03" db="EMBL/GenBank/DDBJ databases">
        <title>Aliifodinibius sp. nov., a new bacterium isolated from saline soil.</title>
        <authorList>
            <person name="Galisteo C."/>
            <person name="De La Haba R."/>
            <person name="Sanchez-Porro C."/>
            <person name="Ventosa A."/>
        </authorList>
    </citation>
    <scope>NUCLEOTIDE SEQUENCE [LARGE SCALE GENOMIC DNA]</scope>
    <source>
        <strain evidence="9 10">1BSP15-2V2</strain>
    </source>
</reference>
<feature type="transmembrane region" description="Helical" evidence="7">
    <location>
        <begin position="50"/>
        <end position="69"/>
    </location>
</feature>
<evidence type="ECO:0000256" key="2">
    <source>
        <dbReference type="ARBA" id="ARBA00008335"/>
    </source>
</evidence>
<dbReference type="InterPro" id="IPR011701">
    <property type="entry name" value="MFS"/>
</dbReference>
<dbReference type="InterPro" id="IPR020846">
    <property type="entry name" value="MFS_dom"/>
</dbReference>
<feature type="transmembrane region" description="Helical" evidence="7">
    <location>
        <begin position="163"/>
        <end position="182"/>
    </location>
</feature>
<protein>
    <submittedName>
        <fullName evidence="9">MFS transporter</fullName>
    </submittedName>
</protein>
<dbReference type="PANTHER" id="PTHR23514:SF3">
    <property type="entry name" value="BYPASS OF STOP CODON PROTEIN 6"/>
    <property type="match status" value="1"/>
</dbReference>
<dbReference type="PANTHER" id="PTHR23514">
    <property type="entry name" value="BYPASS OF STOP CODON PROTEIN 6"/>
    <property type="match status" value="1"/>
</dbReference>
<dbReference type="PROSITE" id="PS50850">
    <property type="entry name" value="MFS"/>
    <property type="match status" value="1"/>
</dbReference>
<sequence length="419" mass="45284">MSKQINKRTLFLGSCFALITTAFTFAIRAGILPQLGEQFGLTNEQLGFINSMWFLGFPISMVLGGIFYNSIGPKRIMQFAFVMHTLGIILTIYAGGYTLLLISTLLIGLGNGCTEAACNPMIADAYEGNMVDKMLNRFHMWFPGGIVLGSLISKFMGDFSMGWQAQMWIIMIPTIIYPILFFGQKFPEPKLEEMKSLKENVKALGSPVFIFLFLCFALTAISEFGPQQWVNIVMAQSGASPMLILALVTGLMAVGRFFAGPVVKALGQPGVLLSGAILTAIGIYMFSIFTGAMAYVAAVFFAMGVCYFWPVMLGAGAKRAPKTGALGLSLLGGIGMFSTSIFQPIIGSWIDSSRATYAATGLSGSELELAAGQATLAKVAIFPCILIVLFTIFYIWQKKSDKKTVDEMAHATEATAPNV</sequence>
<evidence type="ECO:0000256" key="1">
    <source>
        <dbReference type="ARBA" id="ARBA00004127"/>
    </source>
</evidence>
<keyword evidence="3" id="KW-0813">Transport</keyword>
<dbReference type="RefSeq" id="WP_265765447.1">
    <property type="nucleotide sequence ID" value="NZ_JAGGJA010000004.1"/>
</dbReference>
<evidence type="ECO:0000313" key="9">
    <source>
        <dbReference type="EMBL" id="MCW9706719.1"/>
    </source>
</evidence>
<dbReference type="Proteomes" id="UP001207918">
    <property type="component" value="Unassembled WGS sequence"/>
</dbReference>
<dbReference type="Pfam" id="PF07690">
    <property type="entry name" value="MFS_1"/>
    <property type="match status" value="1"/>
</dbReference>
<feature type="transmembrane region" description="Helical" evidence="7">
    <location>
        <begin position="370"/>
        <end position="396"/>
    </location>
</feature>
<keyword evidence="10" id="KW-1185">Reference proteome</keyword>
<organism evidence="9 10">
    <name type="scientific">Fodinibius salsisoli</name>
    <dbReference type="NCBI Taxonomy" id="2820877"/>
    <lineage>
        <taxon>Bacteria</taxon>
        <taxon>Pseudomonadati</taxon>
        <taxon>Balneolota</taxon>
        <taxon>Balneolia</taxon>
        <taxon>Balneolales</taxon>
        <taxon>Balneolaceae</taxon>
        <taxon>Fodinibius</taxon>
    </lineage>
</organism>
<feature type="transmembrane region" description="Helical" evidence="7">
    <location>
        <begin position="242"/>
        <end position="259"/>
    </location>
</feature>